<protein>
    <submittedName>
        <fullName evidence="1">Uncharacterized protein</fullName>
    </submittedName>
</protein>
<name>A0A3P8DYF0_9TREM</name>
<dbReference type="AlphaFoldDB" id="A0A3P8DYF0"/>
<proteinExistence type="predicted"/>
<accession>A0A3P8DYF0</accession>
<sequence>MGLVSWIYLHFRDDVHSGAQTQYHLLQTPANSTRFECQNEHQL</sequence>
<dbReference type="EMBL" id="UZAI01018442">
    <property type="protein sequence ID" value="VDP37065.1"/>
    <property type="molecule type" value="Genomic_DNA"/>
</dbReference>
<gene>
    <name evidence="1" type="ORF">SMRZ_LOCUS20769</name>
</gene>
<organism evidence="1 2">
    <name type="scientific">Schistosoma margrebowiei</name>
    <dbReference type="NCBI Taxonomy" id="48269"/>
    <lineage>
        <taxon>Eukaryota</taxon>
        <taxon>Metazoa</taxon>
        <taxon>Spiralia</taxon>
        <taxon>Lophotrochozoa</taxon>
        <taxon>Platyhelminthes</taxon>
        <taxon>Trematoda</taxon>
        <taxon>Digenea</taxon>
        <taxon>Strigeidida</taxon>
        <taxon>Schistosomatoidea</taxon>
        <taxon>Schistosomatidae</taxon>
        <taxon>Schistosoma</taxon>
    </lineage>
</organism>
<dbReference type="Proteomes" id="UP000277204">
    <property type="component" value="Unassembled WGS sequence"/>
</dbReference>
<keyword evidence="2" id="KW-1185">Reference proteome</keyword>
<reference evidence="1 2" key="1">
    <citation type="submission" date="2018-11" db="EMBL/GenBank/DDBJ databases">
        <authorList>
            <consortium name="Pathogen Informatics"/>
        </authorList>
    </citation>
    <scope>NUCLEOTIDE SEQUENCE [LARGE SCALE GENOMIC DNA]</scope>
    <source>
        <strain evidence="1 2">Zambia</strain>
    </source>
</reference>
<evidence type="ECO:0000313" key="1">
    <source>
        <dbReference type="EMBL" id="VDP37065.1"/>
    </source>
</evidence>
<evidence type="ECO:0000313" key="2">
    <source>
        <dbReference type="Proteomes" id="UP000277204"/>
    </source>
</evidence>